<dbReference type="EMBL" id="JACSDY010000022">
    <property type="protein sequence ID" value="KAF7392102.1"/>
    <property type="molecule type" value="Genomic_DNA"/>
</dbReference>
<sequence>MTLLADDNGRYLGVLVEPRRGKIAKGVGEEATLLKATLAFSILTASSSSRCAGFSKFAGTWEGSIEVRCLRVGGRGGGRVGTLGTDKGLSRDTMAADRAVLVSRSVQVPSMRSSSFRFNYGDIVASSSARVPLYQAVSAKWPAAREPTLKTRKINEEERRRHREPVARRAPMKMLQSLNALAGKISPSSPTDSNANKVHMHNNNNVVHHHHPYSKQQTQPSPASHSSNNSDQKENTDQSSLENTTPDIDTIEK</sequence>
<protein>
    <submittedName>
        <fullName evidence="2">Uncharacterized protein</fullName>
    </submittedName>
</protein>
<organism evidence="2 3">
    <name type="scientific">Vespula pensylvanica</name>
    <name type="common">Western yellow jacket</name>
    <name type="synonym">Wasp</name>
    <dbReference type="NCBI Taxonomy" id="30213"/>
    <lineage>
        <taxon>Eukaryota</taxon>
        <taxon>Metazoa</taxon>
        <taxon>Ecdysozoa</taxon>
        <taxon>Arthropoda</taxon>
        <taxon>Hexapoda</taxon>
        <taxon>Insecta</taxon>
        <taxon>Pterygota</taxon>
        <taxon>Neoptera</taxon>
        <taxon>Endopterygota</taxon>
        <taxon>Hymenoptera</taxon>
        <taxon>Apocrita</taxon>
        <taxon>Aculeata</taxon>
        <taxon>Vespoidea</taxon>
        <taxon>Vespidae</taxon>
        <taxon>Vespinae</taxon>
        <taxon>Vespula</taxon>
    </lineage>
</organism>
<dbReference type="Proteomes" id="UP000600918">
    <property type="component" value="Unassembled WGS sequence"/>
</dbReference>
<reference evidence="2" key="1">
    <citation type="journal article" date="2020" name="G3 (Bethesda)">
        <title>High-Quality Assemblies for Three Invasive Social Wasps from the &lt;i&gt;Vespula&lt;/i&gt; Genus.</title>
        <authorList>
            <person name="Harrop T.W.R."/>
            <person name="Guhlin J."/>
            <person name="McLaughlin G.M."/>
            <person name="Permina E."/>
            <person name="Stockwell P."/>
            <person name="Gilligan J."/>
            <person name="Le Lec M.F."/>
            <person name="Gruber M.A.M."/>
            <person name="Quinn O."/>
            <person name="Lovegrove M."/>
            <person name="Duncan E.J."/>
            <person name="Remnant E.J."/>
            <person name="Van Eeckhoven J."/>
            <person name="Graham B."/>
            <person name="Knapp R.A."/>
            <person name="Langford K.W."/>
            <person name="Kronenberg Z."/>
            <person name="Press M.O."/>
            <person name="Eacker S.M."/>
            <person name="Wilson-Rankin E.E."/>
            <person name="Purcell J."/>
            <person name="Lester P.J."/>
            <person name="Dearden P.K."/>
        </authorList>
    </citation>
    <scope>NUCLEOTIDE SEQUENCE</scope>
    <source>
        <strain evidence="2">Volc-1</strain>
    </source>
</reference>
<comment type="caution">
    <text evidence="2">The sequence shown here is derived from an EMBL/GenBank/DDBJ whole genome shotgun (WGS) entry which is preliminary data.</text>
</comment>
<gene>
    <name evidence="2" type="ORF">H0235_017101</name>
</gene>
<accession>A0A834N0N7</accession>
<evidence type="ECO:0000313" key="2">
    <source>
        <dbReference type="EMBL" id="KAF7392102.1"/>
    </source>
</evidence>
<feature type="compositionally biased region" description="Polar residues" evidence="1">
    <location>
        <begin position="237"/>
        <end position="247"/>
    </location>
</feature>
<feature type="compositionally biased region" description="Basic and acidic residues" evidence="1">
    <location>
        <begin position="148"/>
        <end position="167"/>
    </location>
</feature>
<feature type="region of interest" description="Disordered" evidence="1">
    <location>
        <begin position="205"/>
        <end position="253"/>
    </location>
</feature>
<proteinExistence type="predicted"/>
<dbReference type="AlphaFoldDB" id="A0A834N0N7"/>
<feature type="region of interest" description="Disordered" evidence="1">
    <location>
        <begin position="148"/>
        <end position="173"/>
    </location>
</feature>
<evidence type="ECO:0000256" key="1">
    <source>
        <dbReference type="SAM" id="MobiDB-lite"/>
    </source>
</evidence>
<evidence type="ECO:0000313" key="3">
    <source>
        <dbReference type="Proteomes" id="UP000600918"/>
    </source>
</evidence>
<keyword evidence="3" id="KW-1185">Reference proteome</keyword>
<feature type="compositionally biased region" description="Polar residues" evidence="1">
    <location>
        <begin position="214"/>
        <end position="230"/>
    </location>
</feature>
<name>A0A834N0N7_VESPE</name>